<dbReference type="GO" id="GO:0006396">
    <property type="term" value="P:RNA processing"/>
    <property type="evidence" value="ECO:0007669"/>
    <property type="project" value="UniProtKB-ARBA"/>
</dbReference>
<evidence type="ECO:0000256" key="3">
    <source>
        <dbReference type="ARBA" id="ARBA00023235"/>
    </source>
</evidence>
<dbReference type="PROSITE" id="PS50889">
    <property type="entry name" value="S4"/>
    <property type="match status" value="1"/>
</dbReference>
<dbReference type="InterPro" id="IPR006224">
    <property type="entry name" value="PsdUridine_synth_RluA-like_CS"/>
</dbReference>
<evidence type="ECO:0000256" key="1">
    <source>
        <dbReference type="ARBA" id="ARBA00000073"/>
    </source>
</evidence>
<dbReference type="GO" id="GO:0009982">
    <property type="term" value="F:pseudouridine synthase activity"/>
    <property type="evidence" value="ECO:0007669"/>
    <property type="project" value="InterPro"/>
</dbReference>
<dbReference type="SUPFAM" id="SSF55120">
    <property type="entry name" value="Pseudouridine synthase"/>
    <property type="match status" value="1"/>
</dbReference>
<evidence type="ECO:0000259" key="7">
    <source>
        <dbReference type="Pfam" id="PF00849"/>
    </source>
</evidence>
<sequence>MKELCIRTNEAGQRLDKFLGKYMNQAPKSFLYKMMRKKNIILNGKKASGTEMLSEGDVVKLFLSEETIGKFSRMPESTAVKAAMEQYTKLDILYEDEHALFINKPAGMLSQKASPKDVSLVEYLTAYLLTEGKITEEELKTFHPSVCNRLDRNTSGIVVAGKSLAALQELTAMFRERTIKKYYLCLVKGIVTEEKKISGYLVKNEKANTVSVHGKDNGGAARIETEYCPLSSGDGFTLLEVHLITGKTHQIRAHLASQGHPIAGDPKYGDRTVNEWLRKKYGLKIQLLHAAKLCMPECDGALSALSHKEITAPVPALFQTICTDKGVM</sequence>
<comment type="caution">
    <text evidence="8">The sequence shown here is derived from an EMBL/GenBank/DDBJ whole genome shotgun (WGS) entry which is preliminary data.</text>
</comment>
<dbReference type="GO" id="GO:0140098">
    <property type="term" value="F:catalytic activity, acting on RNA"/>
    <property type="evidence" value="ECO:0007669"/>
    <property type="project" value="UniProtKB-ARBA"/>
</dbReference>
<feature type="domain" description="Pseudouridine synthase RsuA/RluA-like" evidence="7">
    <location>
        <begin position="99"/>
        <end position="257"/>
    </location>
</feature>
<dbReference type="Proteomes" id="UP000824223">
    <property type="component" value="Unassembled WGS sequence"/>
</dbReference>
<dbReference type="Gene3D" id="3.10.290.10">
    <property type="entry name" value="RNA-binding S4 domain"/>
    <property type="match status" value="1"/>
</dbReference>
<proteinExistence type="inferred from homology"/>
<dbReference type="PROSITE" id="PS01129">
    <property type="entry name" value="PSI_RLU"/>
    <property type="match status" value="1"/>
</dbReference>
<dbReference type="AlphaFoldDB" id="A0A9D2KJB4"/>
<dbReference type="Pfam" id="PF00849">
    <property type="entry name" value="PseudoU_synth_2"/>
    <property type="match status" value="1"/>
</dbReference>
<keyword evidence="6" id="KW-0694">RNA-binding</keyword>
<reference evidence="8" key="2">
    <citation type="submission" date="2021-04" db="EMBL/GenBank/DDBJ databases">
        <authorList>
            <person name="Gilroy R."/>
        </authorList>
    </citation>
    <scope>NUCLEOTIDE SEQUENCE</scope>
    <source>
        <strain evidence="8">ChiSjej2B20-11307</strain>
    </source>
</reference>
<dbReference type="InterPro" id="IPR020103">
    <property type="entry name" value="PsdUridine_synth_cat_dom_sf"/>
</dbReference>
<dbReference type="CDD" id="cd02869">
    <property type="entry name" value="PseudoU_synth_RluA_like"/>
    <property type="match status" value="1"/>
</dbReference>
<dbReference type="PANTHER" id="PTHR21600">
    <property type="entry name" value="MITOCHONDRIAL RNA PSEUDOURIDINE SYNTHASE"/>
    <property type="match status" value="1"/>
</dbReference>
<organism evidence="8 9">
    <name type="scientific">Candidatus Mediterraneibacter pullicola</name>
    <dbReference type="NCBI Taxonomy" id="2838682"/>
    <lineage>
        <taxon>Bacteria</taxon>
        <taxon>Bacillati</taxon>
        <taxon>Bacillota</taxon>
        <taxon>Clostridia</taxon>
        <taxon>Lachnospirales</taxon>
        <taxon>Lachnospiraceae</taxon>
        <taxon>Mediterraneibacter</taxon>
    </lineage>
</organism>
<comment type="similarity">
    <text evidence="2">Belongs to the pseudouridine synthase RluA family.</text>
</comment>
<dbReference type="InterPro" id="IPR036986">
    <property type="entry name" value="S4_RNA-bd_sf"/>
</dbReference>
<evidence type="ECO:0000256" key="5">
    <source>
        <dbReference type="ARBA" id="ARBA00033164"/>
    </source>
</evidence>
<dbReference type="GO" id="GO:0003723">
    <property type="term" value="F:RNA binding"/>
    <property type="evidence" value="ECO:0007669"/>
    <property type="project" value="UniProtKB-KW"/>
</dbReference>
<evidence type="ECO:0000313" key="9">
    <source>
        <dbReference type="Proteomes" id="UP000824223"/>
    </source>
</evidence>
<dbReference type="InterPro" id="IPR050188">
    <property type="entry name" value="RluA_PseudoU_synthase"/>
</dbReference>
<evidence type="ECO:0000256" key="4">
    <source>
        <dbReference type="ARBA" id="ARBA00031870"/>
    </source>
</evidence>
<dbReference type="EMBL" id="DXAK01000022">
    <property type="protein sequence ID" value="HJA06436.1"/>
    <property type="molecule type" value="Genomic_DNA"/>
</dbReference>
<evidence type="ECO:0000256" key="6">
    <source>
        <dbReference type="PROSITE-ProRule" id="PRU00182"/>
    </source>
</evidence>
<dbReference type="Gene3D" id="3.30.2350.10">
    <property type="entry name" value="Pseudouridine synthase"/>
    <property type="match status" value="1"/>
</dbReference>
<gene>
    <name evidence="8" type="ORF">H9798_04710</name>
</gene>
<dbReference type="GO" id="GO:0001522">
    <property type="term" value="P:pseudouridine synthesis"/>
    <property type="evidence" value="ECO:0007669"/>
    <property type="project" value="InterPro"/>
</dbReference>
<accession>A0A9D2KJB4</accession>
<protein>
    <recommendedName>
        <fullName evidence="4">RNA pseudouridylate synthase</fullName>
    </recommendedName>
    <alternativeName>
        <fullName evidence="5">RNA-uridine isomerase</fullName>
    </alternativeName>
</protein>
<reference evidence="8" key="1">
    <citation type="journal article" date="2021" name="PeerJ">
        <title>Extensive microbial diversity within the chicken gut microbiome revealed by metagenomics and culture.</title>
        <authorList>
            <person name="Gilroy R."/>
            <person name="Ravi A."/>
            <person name="Getino M."/>
            <person name="Pursley I."/>
            <person name="Horton D.L."/>
            <person name="Alikhan N.F."/>
            <person name="Baker D."/>
            <person name="Gharbi K."/>
            <person name="Hall N."/>
            <person name="Watson M."/>
            <person name="Adriaenssens E.M."/>
            <person name="Foster-Nyarko E."/>
            <person name="Jarju S."/>
            <person name="Secka A."/>
            <person name="Antonio M."/>
            <person name="Oren A."/>
            <person name="Chaudhuri R.R."/>
            <person name="La Ragione R."/>
            <person name="Hildebrand F."/>
            <person name="Pallen M.J."/>
        </authorList>
    </citation>
    <scope>NUCLEOTIDE SEQUENCE</scope>
    <source>
        <strain evidence="8">ChiSjej2B20-11307</strain>
    </source>
</reference>
<name>A0A9D2KJB4_9FIRM</name>
<evidence type="ECO:0000256" key="2">
    <source>
        <dbReference type="ARBA" id="ARBA00010876"/>
    </source>
</evidence>
<dbReference type="InterPro" id="IPR006145">
    <property type="entry name" value="PsdUridine_synth_RsuA/RluA"/>
</dbReference>
<evidence type="ECO:0000313" key="8">
    <source>
        <dbReference type="EMBL" id="HJA06436.1"/>
    </source>
</evidence>
<comment type="catalytic activity">
    <reaction evidence="1">
        <text>a uridine in RNA = a pseudouridine in RNA</text>
        <dbReference type="Rhea" id="RHEA:48348"/>
        <dbReference type="Rhea" id="RHEA-COMP:12068"/>
        <dbReference type="Rhea" id="RHEA-COMP:12069"/>
        <dbReference type="ChEBI" id="CHEBI:65314"/>
        <dbReference type="ChEBI" id="CHEBI:65315"/>
    </reaction>
</comment>
<keyword evidence="3" id="KW-0413">Isomerase</keyword>
<dbReference type="PANTHER" id="PTHR21600:SF83">
    <property type="entry name" value="PSEUDOURIDYLATE SYNTHASE RPUSD4, MITOCHONDRIAL"/>
    <property type="match status" value="1"/>
</dbReference>